<sequence length="95" mass="9936">MLQDMNKCWVAVALVLLLLGLSLTKSTSAKPRIFETAPPSPETEQPERPVNPRQVHTKHPIGKGGAGSGGQPVTLGTDDGRGGHGGTIGGARPFW</sequence>
<evidence type="ECO:0000256" key="1">
    <source>
        <dbReference type="SAM" id="MobiDB-lite"/>
    </source>
</evidence>
<comment type="caution">
    <text evidence="3">The sequence shown here is derived from an EMBL/GenBank/DDBJ whole genome shotgun (WGS) entry which is preliminary data.</text>
</comment>
<dbReference type="AlphaFoldDB" id="A0AAE0G538"/>
<dbReference type="EMBL" id="LGRX02009428">
    <property type="protein sequence ID" value="KAK3271693.1"/>
    <property type="molecule type" value="Genomic_DNA"/>
</dbReference>
<dbReference type="Proteomes" id="UP001190700">
    <property type="component" value="Unassembled WGS sequence"/>
</dbReference>
<feature type="region of interest" description="Disordered" evidence="1">
    <location>
        <begin position="28"/>
        <end position="95"/>
    </location>
</feature>
<keyword evidence="2" id="KW-0732">Signal</keyword>
<reference evidence="3 4" key="1">
    <citation type="journal article" date="2015" name="Genome Biol. Evol.">
        <title>Comparative Genomics of a Bacterivorous Green Alga Reveals Evolutionary Causalities and Consequences of Phago-Mixotrophic Mode of Nutrition.</title>
        <authorList>
            <person name="Burns J.A."/>
            <person name="Paasch A."/>
            <person name="Narechania A."/>
            <person name="Kim E."/>
        </authorList>
    </citation>
    <scope>NUCLEOTIDE SEQUENCE [LARGE SCALE GENOMIC DNA]</scope>
    <source>
        <strain evidence="3 4">PLY_AMNH</strain>
    </source>
</reference>
<feature type="chain" id="PRO_5042215371" description="Secreted protein" evidence="2">
    <location>
        <begin position="30"/>
        <end position="95"/>
    </location>
</feature>
<accession>A0AAE0G538</accession>
<protein>
    <recommendedName>
        <fullName evidence="5">Secreted protein</fullName>
    </recommendedName>
</protein>
<keyword evidence="4" id="KW-1185">Reference proteome</keyword>
<evidence type="ECO:0008006" key="5">
    <source>
        <dbReference type="Google" id="ProtNLM"/>
    </source>
</evidence>
<evidence type="ECO:0000256" key="2">
    <source>
        <dbReference type="SAM" id="SignalP"/>
    </source>
</evidence>
<gene>
    <name evidence="3" type="ORF">CYMTET_19971</name>
</gene>
<organism evidence="3 4">
    <name type="scientific">Cymbomonas tetramitiformis</name>
    <dbReference type="NCBI Taxonomy" id="36881"/>
    <lineage>
        <taxon>Eukaryota</taxon>
        <taxon>Viridiplantae</taxon>
        <taxon>Chlorophyta</taxon>
        <taxon>Pyramimonadophyceae</taxon>
        <taxon>Pyramimonadales</taxon>
        <taxon>Pyramimonadaceae</taxon>
        <taxon>Cymbomonas</taxon>
    </lineage>
</organism>
<evidence type="ECO:0000313" key="4">
    <source>
        <dbReference type="Proteomes" id="UP001190700"/>
    </source>
</evidence>
<name>A0AAE0G538_9CHLO</name>
<proteinExistence type="predicted"/>
<feature type="non-terminal residue" evidence="3">
    <location>
        <position position="95"/>
    </location>
</feature>
<feature type="signal peptide" evidence="2">
    <location>
        <begin position="1"/>
        <end position="29"/>
    </location>
</feature>
<evidence type="ECO:0000313" key="3">
    <source>
        <dbReference type="EMBL" id="KAK3271693.1"/>
    </source>
</evidence>